<organism evidence="5 6">
    <name type="scientific">Oceanococcus atlanticus</name>
    <dbReference type="NCBI Taxonomy" id="1317117"/>
    <lineage>
        <taxon>Bacteria</taxon>
        <taxon>Pseudomonadati</taxon>
        <taxon>Pseudomonadota</taxon>
        <taxon>Gammaproteobacteria</taxon>
        <taxon>Chromatiales</taxon>
        <taxon>Oceanococcaceae</taxon>
        <taxon>Oceanococcus</taxon>
    </lineage>
</organism>
<feature type="transmembrane region" description="Helical" evidence="2">
    <location>
        <begin position="588"/>
        <end position="607"/>
    </location>
</feature>
<dbReference type="Pfam" id="PF23357">
    <property type="entry name" value="DUF7088"/>
    <property type="match status" value="1"/>
</dbReference>
<evidence type="ECO:0000259" key="4">
    <source>
        <dbReference type="Pfam" id="PF23357"/>
    </source>
</evidence>
<evidence type="ECO:0000256" key="2">
    <source>
        <dbReference type="SAM" id="Phobius"/>
    </source>
</evidence>
<keyword evidence="6" id="KW-1185">Reference proteome</keyword>
<dbReference type="Pfam" id="PF09822">
    <property type="entry name" value="ABC_transp_aux"/>
    <property type="match status" value="1"/>
</dbReference>
<dbReference type="RefSeq" id="WP_083560490.1">
    <property type="nucleotide sequence ID" value="NZ_AQQV01000001.1"/>
</dbReference>
<dbReference type="OrthoDB" id="9777219at2"/>
<protein>
    <submittedName>
        <fullName evidence="5">Uncharacterized protein</fullName>
    </submittedName>
</protein>
<proteinExistence type="predicted"/>
<evidence type="ECO:0000313" key="6">
    <source>
        <dbReference type="Proteomes" id="UP000192342"/>
    </source>
</evidence>
<dbReference type="InterPro" id="IPR019196">
    <property type="entry name" value="ABC_transp_unknown"/>
</dbReference>
<reference evidence="5 6" key="1">
    <citation type="submission" date="2013-04" db="EMBL/GenBank/DDBJ databases">
        <title>Oceanococcus atlanticus 22II-S10r2 Genome Sequencing.</title>
        <authorList>
            <person name="Lai Q."/>
            <person name="Li G."/>
            <person name="Shao Z."/>
        </authorList>
    </citation>
    <scope>NUCLEOTIDE SEQUENCE [LARGE SCALE GENOMIC DNA]</scope>
    <source>
        <strain evidence="5 6">22II-S10r2</strain>
    </source>
</reference>
<keyword evidence="2" id="KW-0472">Membrane</keyword>
<gene>
    <name evidence="5" type="ORF">ATO7_06000</name>
</gene>
<dbReference type="InterPro" id="IPR055396">
    <property type="entry name" value="DUF7088"/>
</dbReference>
<keyword evidence="1" id="KW-0175">Coiled coil</keyword>
<name>A0A1Y1SJM9_9GAMM</name>
<keyword evidence="2" id="KW-0812">Transmembrane</keyword>
<feature type="coiled-coil region" evidence="1">
    <location>
        <begin position="506"/>
        <end position="537"/>
    </location>
</feature>
<dbReference type="AlphaFoldDB" id="A0A1Y1SJM9"/>
<evidence type="ECO:0000256" key="1">
    <source>
        <dbReference type="SAM" id="Coils"/>
    </source>
</evidence>
<dbReference type="EMBL" id="AQQV01000001">
    <property type="protein sequence ID" value="ORE89409.1"/>
    <property type="molecule type" value="Genomic_DNA"/>
</dbReference>
<feature type="domain" description="DUF7088" evidence="4">
    <location>
        <begin position="38"/>
        <end position="138"/>
    </location>
</feature>
<accession>A0A1Y1SJM9</accession>
<comment type="caution">
    <text evidence="5">The sequence shown here is derived from an EMBL/GenBank/DDBJ whole genome shotgun (WGS) entry which is preliminary data.</text>
</comment>
<evidence type="ECO:0000313" key="5">
    <source>
        <dbReference type="EMBL" id="ORE89409.1"/>
    </source>
</evidence>
<feature type="domain" description="ABC-type uncharacterised transport system" evidence="3">
    <location>
        <begin position="175"/>
        <end position="476"/>
    </location>
</feature>
<keyword evidence="2" id="KW-1133">Transmembrane helix</keyword>
<evidence type="ECO:0000259" key="3">
    <source>
        <dbReference type="Pfam" id="PF09822"/>
    </source>
</evidence>
<dbReference type="STRING" id="1317117.ATO7_06000"/>
<sequence length="614" mass="66813">MQSKAFTRSSLIVVAVALLAVVSLSQVLFKGWRLDLTENNLYTLSDGTRNVLDKIEEPITLYFFYNREGAQGVPQLQTYATRVQEFLEEVALRGGDKLRLKLIAPEPFSTDEDRAVELGVQSVPLNDAGDNFYFGLAGTNSVDDVETIPFFQPSRESLLEYDVAKLIYALANPVKPKIGLLSTLDVGGQADPHSMQPTPAWMAFTQLGEFFEVVNLGTELERVDDEVELLILVHPVNLSQTTLYAIDQFVMGGGNALVFVDPYAESAAPRGMAAMAEGPGPNSNLEPLFGAWGLSLSGDVLGDGAAALQVQGPNGQAAYHIGMLGMDASHFDPDDVVTQGLDSMNFGYAGILSPTEAATTTFTPLVVSSDRAAPIPAFKVQPGTRPEQLMSGFSPSGETYSVAARVHGPASSAYGETPPEGIENPNHLSTSSAPINVIVMADTDMLTNRFWVQVQNFLGQQIASPFAGNGDFLVNAADNLLGSSDVIGIKSRAGYTRPFTRVEDMKRDADARFREHEERLQSKLRETERKLTELQNQSGEGNLLTLTPEQEAEIEGFRDEQLRTRKELREVRHSLNKDIDHLEASLKFVNVGLVPLVIVLIALLLGLRRKGGRA</sequence>
<dbReference type="Proteomes" id="UP000192342">
    <property type="component" value="Unassembled WGS sequence"/>
</dbReference>